<dbReference type="SUPFAM" id="SSF52151">
    <property type="entry name" value="FabD/lysophospholipase-like"/>
    <property type="match status" value="3"/>
</dbReference>
<dbReference type="SMART" id="SM00826">
    <property type="entry name" value="PKS_DH"/>
    <property type="match status" value="1"/>
</dbReference>
<dbReference type="InterPro" id="IPR042104">
    <property type="entry name" value="PKS_dehydratase_sf"/>
</dbReference>
<dbReference type="PANTHER" id="PTHR43775:SF51">
    <property type="entry name" value="INACTIVE PHENOLPHTHIOCEROL SYNTHESIS POLYKETIDE SYNTHASE TYPE I PKS1-RELATED"/>
    <property type="match status" value="1"/>
</dbReference>
<dbReference type="Pfam" id="PF00550">
    <property type="entry name" value="PP-binding"/>
    <property type="match status" value="3"/>
</dbReference>
<dbReference type="SUPFAM" id="SSF53901">
    <property type="entry name" value="Thiolase-like"/>
    <property type="match status" value="2"/>
</dbReference>
<dbReference type="Gene3D" id="3.40.50.720">
    <property type="entry name" value="NAD(P)-binding Rossmann-like Domain"/>
    <property type="match status" value="3"/>
</dbReference>
<dbReference type="Gene3D" id="3.10.129.110">
    <property type="entry name" value="Polyketide synthase dehydratase"/>
    <property type="match status" value="1"/>
</dbReference>
<dbReference type="InterPro" id="IPR049552">
    <property type="entry name" value="PKS_DH_N"/>
</dbReference>
<dbReference type="Pfam" id="PF14765">
    <property type="entry name" value="PS-DH"/>
    <property type="match status" value="1"/>
</dbReference>
<feature type="domain" description="Ketosynthase family 3 (KS3)" evidence="8">
    <location>
        <begin position="2819"/>
        <end position="3245"/>
    </location>
</feature>
<feature type="region of interest" description="C-terminal hotdog fold" evidence="5">
    <location>
        <begin position="576"/>
        <end position="714"/>
    </location>
</feature>
<dbReference type="InterPro" id="IPR020806">
    <property type="entry name" value="PKS_PP-bd"/>
</dbReference>
<evidence type="ECO:0000313" key="11">
    <source>
        <dbReference type="Proteomes" id="UP001611075"/>
    </source>
</evidence>
<dbReference type="InterPro" id="IPR016039">
    <property type="entry name" value="Thiolase-like"/>
</dbReference>
<dbReference type="InterPro" id="IPR036736">
    <property type="entry name" value="ACP-like_sf"/>
</dbReference>
<dbReference type="InterPro" id="IPR006162">
    <property type="entry name" value="Ppantetheine_attach_site"/>
</dbReference>
<dbReference type="InterPro" id="IPR018201">
    <property type="entry name" value="Ketoacyl_synth_AS"/>
</dbReference>
<evidence type="ECO:0000259" key="8">
    <source>
        <dbReference type="PROSITE" id="PS52004"/>
    </source>
</evidence>
<evidence type="ECO:0000256" key="3">
    <source>
        <dbReference type="ARBA" id="ARBA00022679"/>
    </source>
</evidence>
<dbReference type="EMBL" id="JBIRPU010000042">
    <property type="protein sequence ID" value="MFI0797061.1"/>
    <property type="molecule type" value="Genomic_DNA"/>
</dbReference>
<dbReference type="InterPro" id="IPR041618">
    <property type="entry name" value="PKS_DE"/>
</dbReference>
<dbReference type="Pfam" id="PF02801">
    <property type="entry name" value="Ketoacyl-synt_C"/>
    <property type="match status" value="2"/>
</dbReference>
<dbReference type="Pfam" id="PF21089">
    <property type="entry name" value="PKS_DH_N"/>
    <property type="match status" value="1"/>
</dbReference>
<dbReference type="Pfam" id="PF16197">
    <property type="entry name" value="KAsynt_C_assoc"/>
    <property type="match status" value="2"/>
</dbReference>
<feature type="domain" description="Carrier" evidence="7">
    <location>
        <begin position="1199"/>
        <end position="1274"/>
    </location>
</feature>
<keyword evidence="4" id="KW-0012">Acyltransferase</keyword>
<keyword evidence="1" id="KW-0596">Phosphopantetheine</keyword>
<dbReference type="CDD" id="cd08952">
    <property type="entry name" value="KR_1_SDR_x"/>
    <property type="match status" value="2"/>
</dbReference>
<dbReference type="Proteomes" id="UP001611075">
    <property type="component" value="Unassembled WGS sequence"/>
</dbReference>
<accession>A0ABW7STQ0</accession>
<dbReference type="PROSITE" id="PS50075">
    <property type="entry name" value="CARRIER"/>
    <property type="match status" value="3"/>
</dbReference>
<dbReference type="SMART" id="SM00822">
    <property type="entry name" value="PKS_KR"/>
    <property type="match status" value="2"/>
</dbReference>
<dbReference type="SMART" id="SM01294">
    <property type="entry name" value="PKS_PP_betabranch"/>
    <property type="match status" value="3"/>
</dbReference>
<dbReference type="InterPro" id="IPR032821">
    <property type="entry name" value="PKS_assoc"/>
</dbReference>
<dbReference type="Gene3D" id="3.40.47.10">
    <property type="match status" value="2"/>
</dbReference>
<proteinExistence type="predicted"/>
<evidence type="ECO:0000259" key="9">
    <source>
        <dbReference type="PROSITE" id="PS52019"/>
    </source>
</evidence>
<evidence type="ECO:0000256" key="4">
    <source>
        <dbReference type="ARBA" id="ARBA00023315"/>
    </source>
</evidence>
<comment type="caution">
    <text evidence="10">The sequence shown here is derived from an EMBL/GenBank/DDBJ whole genome shotgun (WGS) entry which is preliminary data.</text>
</comment>
<gene>
    <name evidence="10" type="ORF">ACH4OY_30920</name>
</gene>
<protein>
    <submittedName>
        <fullName evidence="10">Type I polyketide synthase</fullName>
    </submittedName>
</protein>
<feature type="domain" description="Carrier" evidence="7">
    <location>
        <begin position="4264"/>
        <end position="4342"/>
    </location>
</feature>
<keyword evidence="3" id="KW-0808">Transferase</keyword>
<evidence type="ECO:0000256" key="6">
    <source>
        <dbReference type="SAM" id="MobiDB-lite"/>
    </source>
</evidence>
<evidence type="ECO:0000259" key="7">
    <source>
        <dbReference type="PROSITE" id="PS50075"/>
    </source>
</evidence>
<name>A0ABW7STQ0_9ACTN</name>
<dbReference type="SMART" id="SM00823">
    <property type="entry name" value="PKS_PP"/>
    <property type="match status" value="3"/>
</dbReference>
<feature type="domain" description="PKS/mFAS DH" evidence="9">
    <location>
        <begin position="441"/>
        <end position="714"/>
    </location>
</feature>
<dbReference type="InterPro" id="IPR020841">
    <property type="entry name" value="PKS_Beta-ketoAc_synthase_dom"/>
</dbReference>
<dbReference type="Gene3D" id="3.40.366.10">
    <property type="entry name" value="Malonyl-Coenzyme A Acyl Carrier Protein, domain 2"/>
    <property type="match status" value="3"/>
</dbReference>
<feature type="domain" description="Carrier" evidence="7">
    <location>
        <begin position="2724"/>
        <end position="2799"/>
    </location>
</feature>
<dbReference type="Pfam" id="PF00698">
    <property type="entry name" value="Acyl_transf_1"/>
    <property type="match status" value="3"/>
</dbReference>
<feature type="active site" description="Proton donor; for dehydratase activity" evidence="5">
    <location>
        <position position="637"/>
    </location>
</feature>
<evidence type="ECO:0000256" key="2">
    <source>
        <dbReference type="ARBA" id="ARBA00022553"/>
    </source>
</evidence>
<dbReference type="PROSITE" id="PS52004">
    <property type="entry name" value="KS3_2"/>
    <property type="match status" value="2"/>
</dbReference>
<evidence type="ECO:0000256" key="5">
    <source>
        <dbReference type="PROSITE-ProRule" id="PRU01363"/>
    </source>
</evidence>
<dbReference type="CDD" id="cd00833">
    <property type="entry name" value="PKS"/>
    <property type="match status" value="2"/>
</dbReference>
<dbReference type="Gene3D" id="6.10.140.1830">
    <property type="match status" value="1"/>
</dbReference>
<dbReference type="Pfam" id="PF08659">
    <property type="entry name" value="KR"/>
    <property type="match status" value="3"/>
</dbReference>
<dbReference type="InterPro" id="IPR016035">
    <property type="entry name" value="Acyl_Trfase/lysoPLipase"/>
</dbReference>
<dbReference type="PANTHER" id="PTHR43775">
    <property type="entry name" value="FATTY ACID SYNTHASE"/>
    <property type="match status" value="1"/>
</dbReference>
<sequence length="4433" mass="458255">GRWARWLSADEAVRPVDVAWSSVTTRPALEHRAVVTATDRDDLLAALTALAAGDPSGMVVTGAAGQRGQLALLFSGQGAQRAGMGRELAEAFPVFAAALDEVAGHLDPLLPRPLGEVLFAVEGSVEVDLLDQTVFTQAGLFAVEVALFRLVESFGVVPDFVGGHSVGEITAAYVAGVLSLADACALVAARGRLMQALPAGGGMLAVAADEAAAAESIAGLTDRVGIAAVNGPSAVVVSGAVDALDQIEQAWRDRDVRTRRLTVSHAFHSPLMEPMLAEFRAVLAGLSFAAPLLPVVSNLTGALADGDELRTPEYWVRHVREAVRFADGVTALKTAGVDTFLEVGPQSVLTAMAADILLAGDGVLAVAAQRKDRPEAHALLAALAELHVHGVPVTWAQWFADTGATRVDLPTYAFQRERYWPAAGRPRSGDVSRAGLGDAEHPMLGAAVDLAGDDEMVLTGRLSLATHPWLADHAVSGVTLVPGAALVELAVRAGDEVGLSRLRELTVAAPLMVPASGNVRIQVRVDGSAGSPERTVAVYSRRDDDAEAGWTRHADGVLEASSPEEPGIGEWPPAGASEVDLTDWYAALAGHGLTYGPVFQGLRRAWTADGAAYAEVALPDDAAGDAARFGVHPALLDAALHPIGLLLSGAESDGPRVPFAFEGVQVHATGARVLRVRLTPVGSGVRLVAVDSSGAAVVSVDSLVLREMTGLTATSPAARSLFEVTWQAEETVPAGQVGDWALVTGDGGLAEELAARNGLVAYPDVAAVVAAVETGAAAPAALVLSSRTVLVQAGDLLPDAVRAVASGVLSSVRSWLAADVLAGSRLVVVTRGAVVARDGDVVTDLAGAAVWGLLRSAQSEHPGRIVLADLEVGDVEPELLTALAGATGAGGQVALRAGRVFVPRLVRASSSGSSLVVGEGSVLVTGGTGALGALVAEHLVRAHGVRSLVLVSRRGPDVAGAAELVGRLAVLGAAVRVVACDVTDREQVFGLVAEIASAGWLAGVVHTAGVLDDGVVSGISAERLAGVLAPKVSAGWFLHEATAGLGLDLFVLFSSVAGVLGSPGQAAYAAGNAFLDALAVYRGQVGLPAVSLAWGMWDTAGMAASIGEVDRVRSARSGLPPMSVETGLELFDAAMAADRPTLVPVVVDVPALRAAAAGSVVPSMLRALVGQTVTRRQAGQGGDGWAGRLAGLTEDEGRAQVALLVQGLVAQVLGHGGAESVPADRAFRELGFDSLTAVDLRNRLNAATGLRLASTLVFDYPTPEVLADHLYELVSGQITARRSAVVTTGTDEPIAIVGMACRYPGGVDSPDQLWELLAGGGDGISEFPADRGWDLESLFDSDPNSSGTSYTRHGGFLYGAADFDSAFFGISPREALAMDPQQRLLLEASWETFESAGVDPQWLRGSRTGVFAGVMYHDYASRLMDVPGEVEGYVGTGTSGSVLSGRVAYTFGLEGPAVTVDTACSSSLVALHLAVQALRSGECDLALAGGVTVMATPGTFIEFSRQRGLSQDGRCKSFAAAADGTGWSEGVGVLLVQRLSDAQREGRNILAVVRGTAVNQDGASNGLTAPNGPSQQRVIRQALANARLSSQQVDVVEAHGTGTTLGDPIEAQALLATYGQDRQADRPLLLGSVKSNIGHTQAAAGVAGIIKMIMAMRHGVVPATLHVDEPSPHIDWTAGAVTLATEAMPWPVVNRPRRAAVSSFGISGTNAHVIIEQPAAVVVEGVVVGRVVPSVVPVVLSGRTDGALAAQAGRWARWLSADEAVRPVDVAWSSVTTRPALEHRAVVTATDRDDLLAALTALAAGDPSGMVVTGAAGQRGQLALLFSGQGAQRAGMGRELAEAFPGFAAALDEVCGYLDPLLPRPLREVLFAAPGSEAAGLLDQTVFTQAGLFAVEVALFRLVESFGIVPDFVAGHSIGEITAAHVAGVLSLADACALVAARGRLMQALPAGGGMLAVAASEAEVLSSLDGFTDRVGIAAVNGPSAVVVSGAVDALDQIERAWRGRGVRTRRLTVSHAFHSPLMEPMLGEFRAVLAGLSFAAPLLPVVSNLTGALADGDELRTPEYWVRHVREAVRFADGVTALRAAGVDTFLELGPQSVLTAMAADILPAGDGVLAVAAQRKERPEAHALLAALADLHVHGVPVTWTQWFADSGAQRVDLPTYAFRHQRYWPEAAPRPLTVEDGRDADFWAAVERGDLTALASQLGDAAAVDALTPALPVLSQWRRARTRDTALDGWSYRVGWEPVRPAPATGLSGRWLVVTVGSGADAGVAKTLTGAGARVDTLTVPPAQARAELAERLRRIGDEGWAGVLCVLPRQDRPLPNAPGVPAGTAALLTLTQALTDTGLPGRVWTLSRAALPVSAAERAGDVWAALAWGLGRSVALEQPDRWGGLVDLPARADRGTRAALVAVLADGTLDQVAVRRNGVFARRLVPAAPPAGPGWRPSGTVLVTGGTGALGRHTARWLLANGAAEVVLASRRGPAAPGAAELVGDLADLGPVRVVACDVTDADAVTALVAGLPDLTAVVHTAGASGGTTPAYGLTDGELSETLAGKVLGAVHLDTACWGRDLDAFVVFSSVAGVWGGGGQAGYAAGNSLLDALVAARRAAGLPATALAYGPWASDGMAAGETADGLRRRGFVPLAPEAAVAALGRWVNAPEAAPVIVDVDWSRFLAAFTAARPSGLFDRVAPAGVEQPEPQPEETGVTAALQSRLAGLPATGQETLLVDLVRAEAAAVLGHGSTDQVPSGRAFRELGFDSLAAVQLRDRLGRVTGLTLPSTVVFDHPSALELARFLRTGLVAGAADGPTAGGTVVRPAADEPIAIVSMACRFPGGVSSPQELWRLLADGTDAVTPMPTDRGWDLDSLFDSDPDRVGTSYTRSGGFLTDVAGFDAAFFGINPREALAMDPQQRLLLHATWEVFESAGIDPQRVRGTATGVFMGTNGQDYATLLLGARSQVEGYQATGNGASVVSGRLAYSFGLHGPAVTVDTACSSALVALHLAAQALRSGECDLALAGGVTVMSTPGAFLEFSRQRGLAEDGRVKAFAAGADGTGWGEGVGVLLLQRLSDAQRDGNRILAVVRGSAVNQDGASNGLTAPNGPAQQRVIRHALDVAGLTPGDVDAVEAHGTGTTLGDPIEAQALLATYGHQRPADRPLWLGSVKSNIGHTQAAAGAASLIKMVLALQHELLPATLHVDAPTPHVDWSSGALALLTEARPWTGTDRPRRAGVSSFGISGTNAHVIIEEAPAPQPATGQDRGSDPAATDGHRVDPEPAAGPTPLLSGADPAGLRDQAGRSADPTTVPWLLSGADPAGLRDQAGRLADLVTTGAGDPGRIAWGLAAGRAHLGHRAVVVAADGPARSAALRALAAGEPHPALITARRRSGGLAVLFSGQGAQRAGMGRELYAAFGVFAAALDEVCAGLDPLLPQPLKPVLFAEEGTAEAALLDQTVFTQAGLFAVEVALFRLVESFGVVPGQVAGHSIGEITAAHVAGVLSLADACALVAARGRLMQALPAGGGMLAVAASEAEVLSSLDGFTDRIGIAAVNGPSAVVVSGAVDALDQIERAWRGRGVRTRRLTVSHAFHSPLMEPMLGEFRAVLAGLSFAAPLLPVVSNLTGALADGDELRTPEYWVRHVREAVRFADGVTALRAAGVDTFLELGPQGVLTALTAALLPADSDGTAVAALRAGADEPAALLAALAALHAGGRDVDWAAVLDPLAGPRPAPRDLPDLPTYAFQPQRYWPTLTVAPAPAADPVDDEFWRAVTDGDLGRLGIDPDQPMRQVLPELDSWRRRQHRDGTLDGWRYRVTWRRRPMTVGDPGTWLVVTPRQQDPGGIVAALTAVGATVHVLPVDPATVTRDALAADLDRLGAEHLPTGLLSLLALDDAPHPEQTALPTGLAANLLLVQAHTLRPGPAVPLWLATTGAVAVDDEPVARPTQATTWGLGLVAALEHPRHLGGVVDLPGRPDEAAYAALVTALTNAEGEDQLAVRGTGVHTRRLVRDTTRPADAGRAYTPHGTVVLTGGAGELARHTGAWLARQGAEVLPLEEPAAGKLTDLMEQLAAESRPVTGLVHVPAETGSVPLAELTVAALAADLVATVGDIPRYADELAHRRVDAFVLCTSTSGVWGAGGRAGQAAGDALLHALAANRRHAGLPATDVAWGPWQDDPASPELEQLRRRGLPGLPPELAVEALARAVRDEATVVVADVRWERFVPTFAAMRPCPLLTEIPEAREALPADDVRQPADDEAAAALRERLRPLGAGEREVILVDMVCAQASSVLGHADGGGLEPDRAFREVGFDSMTAVELRNRLRAASGVQLPPSVVFDYPTPMALARHLRDQLVDDGTVTAAPLLAELERMDAAFAADAPDRLTRQKLMVQLQAFVARWGDERAAVEEKPVTQTLDDATDAEIFDFIRRELGGPGGEVPFGETR</sequence>
<dbReference type="Gene3D" id="3.30.70.3290">
    <property type="match status" value="3"/>
</dbReference>
<organism evidence="10 11">
    <name type="scientific">Micromonospora rubida</name>
    <dbReference type="NCBI Taxonomy" id="2697657"/>
    <lineage>
        <taxon>Bacteria</taxon>
        <taxon>Bacillati</taxon>
        <taxon>Actinomycetota</taxon>
        <taxon>Actinomycetes</taxon>
        <taxon>Micromonosporales</taxon>
        <taxon>Micromonosporaceae</taxon>
        <taxon>Micromonospora</taxon>
    </lineage>
</organism>
<feature type="non-terminal residue" evidence="10">
    <location>
        <position position="1"/>
    </location>
</feature>
<dbReference type="InterPro" id="IPR036291">
    <property type="entry name" value="NAD(P)-bd_dom_sf"/>
</dbReference>
<keyword evidence="2" id="KW-0597">Phosphoprotein</keyword>
<evidence type="ECO:0000313" key="10">
    <source>
        <dbReference type="EMBL" id="MFI0797061.1"/>
    </source>
</evidence>
<dbReference type="SUPFAM" id="SSF55048">
    <property type="entry name" value="Probable ACP-binding domain of malonyl-CoA ACP transacylase"/>
    <property type="match status" value="3"/>
</dbReference>
<dbReference type="InterPro" id="IPR049900">
    <property type="entry name" value="PKS_mFAS_DH"/>
</dbReference>
<dbReference type="InterPro" id="IPR020807">
    <property type="entry name" value="PKS_DH"/>
</dbReference>
<reference evidence="10 11" key="1">
    <citation type="submission" date="2024-10" db="EMBL/GenBank/DDBJ databases">
        <title>The Natural Products Discovery Center: Release of the First 8490 Sequenced Strains for Exploring Actinobacteria Biosynthetic Diversity.</title>
        <authorList>
            <person name="Kalkreuter E."/>
            <person name="Kautsar S.A."/>
            <person name="Yang D."/>
            <person name="Bader C.D."/>
            <person name="Teijaro C.N."/>
            <person name="Fluegel L."/>
            <person name="Davis C.M."/>
            <person name="Simpson J.R."/>
            <person name="Lauterbach L."/>
            <person name="Steele A.D."/>
            <person name="Gui C."/>
            <person name="Meng S."/>
            <person name="Li G."/>
            <person name="Viehrig K."/>
            <person name="Ye F."/>
            <person name="Su P."/>
            <person name="Kiefer A.F."/>
            <person name="Nichols A."/>
            <person name="Cepeda A.J."/>
            <person name="Yan W."/>
            <person name="Fan B."/>
            <person name="Jiang Y."/>
            <person name="Adhikari A."/>
            <person name="Zheng C.-J."/>
            <person name="Schuster L."/>
            <person name="Cowan T.M."/>
            <person name="Smanski M.J."/>
            <person name="Chevrette M.G."/>
            <person name="De Carvalho L.P.S."/>
            <person name="Shen B."/>
        </authorList>
    </citation>
    <scope>NUCLEOTIDE SEQUENCE [LARGE SCALE GENOMIC DNA]</scope>
    <source>
        <strain evidence="10 11">NPDC021253</strain>
    </source>
</reference>
<dbReference type="Gene3D" id="3.40.50.11460">
    <property type="match status" value="1"/>
</dbReference>
<dbReference type="Pfam" id="PF18369">
    <property type="entry name" value="PKS_DE"/>
    <property type="match status" value="2"/>
</dbReference>
<dbReference type="NCBIfam" id="NF045894">
    <property type="entry name" value="PKS_plus_SDR"/>
    <property type="match status" value="1"/>
</dbReference>
<dbReference type="SMART" id="SM00827">
    <property type="entry name" value="PKS_AT"/>
    <property type="match status" value="3"/>
</dbReference>
<feature type="region of interest" description="N-terminal hotdog fold" evidence="5">
    <location>
        <begin position="441"/>
        <end position="565"/>
    </location>
</feature>
<dbReference type="CDD" id="cd08956">
    <property type="entry name" value="KR_3_FAS_SDR_x"/>
    <property type="match status" value="1"/>
</dbReference>
<dbReference type="InterPro" id="IPR001227">
    <property type="entry name" value="Ac_transferase_dom_sf"/>
</dbReference>
<dbReference type="InterPro" id="IPR016036">
    <property type="entry name" value="Malonyl_transacylase_ACP-bd"/>
</dbReference>
<dbReference type="InterPro" id="IPR009081">
    <property type="entry name" value="PP-bd_ACP"/>
</dbReference>
<dbReference type="InterPro" id="IPR014043">
    <property type="entry name" value="Acyl_transferase_dom"/>
</dbReference>
<dbReference type="InterPro" id="IPR014030">
    <property type="entry name" value="Ketoacyl_synth_N"/>
</dbReference>
<dbReference type="InterPro" id="IPR049551">
    <property type="entry name" value="PKS_DH_C"/>
</dbReference>
<dbReference type="PROSITE" id="PS00012">
    <property type="entry name" value="PHOSPHOPANTETHEINE"/>
    <property type="match status" value="3"/>
</dbReference>
<dbReference type="InterPro" id="IPR050091">
    <property type="entry name" value="PKS_NRPS_Biosynth_Enz"/>
</dbReference>
<dbReference type="SMART" id="SM00825">
    <property type="entry name" value="PKS_KS"/>
    <property type="match status" value="2"/>
</dbReference>
<dbReference type="Gene3D" id="1.10.1200.10">
    <property type="entry name" value="ACP-like"/>
    <property type="match status" value="3"/>
</dbReference>
<keyword evidence="11" id="KW-1185">Reference proteome</keyword>
<dbReference type="PROSITE" id="PS52019">
    <property type="entry name" value="PKS_MFAS_DH"/>
    <property type="match status" value="1"/>
</dbReference>
<dbReference type="InterPro" id="IPR013968">
    <property type="entry name" value="PKS_KR"/>
</dbReference>
<dbReference type="InterPro" id="IPR057326">
    <property type="entry name" value="KR_dom"/>
</dbReference>
<dbReference type="PROSITE" id="PS00606">
    <property type="entry name" value="KS3_1"/>
    <property type="match status" value="2"/>
</dbReference>
<dbReference type="Pfam" id="PF00109">
    <property type="entry name" value="ketoacyl-synt"/>
    <property type="match status" value="2"/>
</dbReference>
<dbReference type="InterPro" id="IPR014031">
    <property type="entry name" value="Ketoacyl_synth_C"/>
</dbReference>
<dbReference type="RefSeq" id="WP_396685740.1">
    <property type="nucleotide sequence ID" value="NZ_JBIRPU010000042.1"/>
</dbReference>
<dbReference type="SUPFAM" id="SSF47336">
    <property type="entry name" value="ACP-like"/>
    <property type="match status" value="3"/>
</dbReference>
<dbReference type="SUPFAM" id="SSF51735">
    <property type="entry name" value="NAD(P)-binding Rossmann-fold domains"/>
    <property type="match status" value="6"/>
</dbReference>
<feature type="domain" description="Ketosynthase family 3 (KS3)" evidence="8">
    <location>
        <begin position="1291"/>
        <end position="1717"/>
    </location>
</feature>
<feature type="region of interest" description="Disordered" evidence="6">
    <location>
        <begin position="3248"/>
        <end position="3303"/>
    </location>
</feature>
<feature type="active site" description="Proton acceptor; for dehydratase activity" evidence="5">
    <location>
        <position position="473"/>
    </location>
</feature>
<evidence type="ECO:0000256" key="1">
    <source>
        <dbReference type="ARBA" id="ARBA00022450"/>
    </source>
</evidence>